<evidence type="ECO:0000256" key="18">
    <source>
        <dbReference type="RuleBase" id="RU366027"/>
    </source>
</evidence>
<dbReference type="PANTHER" id="PTHR40457">
    <property type="entry name" value="PHOSPHOLIPASE A1"/>
    <property type="match status" value="1"/>
</dbReference>
<comment type="cofactor">
    <cofactor evidence="18">
        <name>Ca(2+)</name>
        <dbReference type="ChEBI" id="CHEBI:29108"/>
    </cofactor>
    <text evidence="18">Binds 1 Ca(2+) ion per monomer. In the dimeric form the Ca(2+) is bound by different amino acids with binding of each Ca(2+) shared with ligands coming from each monomer. The Ca(2+) ion may have a role in catalysis.</text>
</comment>
<evidence type="ECO:0000256" key="15">
    <source>
        <dbReference type="ARBA" id="ARBA00023098"/>
    </source>
</evidence>
<keyword evidence="15 18" id="KW-0443">Lipid metabolism</keyword>
<organism evidence="20 21">
    <name type="scientific">Thalassomonas haliotis</name>
    <dbReference type="NCBI Taxonomy" id="485448"/>
    <lineage>
        <taxon>Bacteria</taxon>
        <taxon>Pseudomonadati</taxon>
        <taxon>Pseudomonadota</taxon>
        <taxon>Gammaproteobacteria</taxon>
        <taxon>Alteromonadales</taxon>
        <taxon>Colwelliaceae</taxon>
        <taxon>Thalassomonas</taxon>
    </lineage>
</organism>
<comment type="similarity">
    <text evidence="3 18">Belongs to the phospholipase A1 family.</text>
</comment>
<dbReference type="InterPro" id="IPR003187">
    <property type="entry name" value="PLipase_A1"/>
</dbReference>
<dbReference type="Pfam" id="PF02253">
    <property type="entry name" value="PLA1"/>
    <property type="match status" value="1"/>
</dbReference>
<dbReference type="Proteomes" id="UP001215231">
    <property type="component" value="Chromosome"/>
</dbReference>
<evidence type="ECO:0000256" key="4">
    <source>
        <dbReference type="ARBA" id="ARBA00011702"/>
    </source>
</evidence>
<feature type="signal peptide" evidence="18">
    <location>
        <begin position="1"/>
        <end position="25"/>
    </location>
</feature>
<keyword evidence="9" id="KW-0812">Transmembrane</keyword>
<evidence type="ECO:0000256" key="6">
    <source>
        <dbReference type="ARBA" id="ARBA00013278"/>
    </source>
</evidence>
<keyword evidence="16" id="KW-0472">Membrane</keyword>
<gene>
    <name evidence="20" type="ORF">H3N35_19950</name>
</gene>
<dbReference type="EC" id="3.1.1.32" evidence="5 18"/>
<evidence type="ECO:0000256" key="12">
    <source>
        <dbReference type="ARBA" id="ARBA00022801"/>
    </source>
</evidence>
<keyword evidence="12 18" id="KW-0378">Hydrolase</keyword>
<keyword evidence="21" id="KW-1185">Reference proteome</keyword>
<evidence type="ECO:0000256" key="3">
    <source>
        <dbReference type="ARBA" id="ARBA00010525"/>
    </source>
</evidence>
<evidence type="ECO:0000256" key="5">
    <source>
        <dbReference type="ARBA" id="ARBA00013179"/>
    </source>
</evidence>
<proteinExistence type="inferred from homology"/>
<evidence type="ECO:0000256" key="17">
    <source>
        <dbReference type="ARBA" id="ARBA00023237"/>
    </source>
</evidence>
<dbReference type="PANTHER" id="PTHR40457:SF1">
    <property type="entry name" value="PHOSPHOLIPASE A1"/>
    <property type="match status" value="1"/>
</dbReference>
<comment type="subcellular location">
    <subcellularLocation>
        <location evidence="18">Cell outer membrane</location>
        <topology evidence="18">Multi-pass membrane protein</topology>
    </subcellularLocation>
    <text evidence="18">One of the very few enzymes located there.</text>
</comment>
<comment type="catalytic activity">
    <reaction evidence="1 18">
        <text>a 1,2-diacyl-sn-glycero-3-phosphocholine + H2O = a 2-acyl-sn-glycero-3-phosphocholine + a fatty acid + H(+)</text>
        <dbReference type="Rhea" id="RHEA:18689"/>
        <dbReference type="ChEBI" id="CHEBI:15377"/>
        <dbReference type="ChEBI" id="CHEBI:15378"/>
        <dbReference type="ChEBI" id="CHEBI:28868"/>
        <dbReference type="ChEBI" id="CHEBI:57643"/>
        <dbReference type="ChEBI" id="CHEBI:57875"/>
        <dbReference type="EC" id="3.1.1.32"/>
    </reaction>
</comment>
<dbReference type="CDD" id="cd00541">
    <property type="entry name" value="OMPLA"/>
    <property type="match status" value="1"/>
</dbReference>
<keyword evidence="14 18" id="KW-0442">Lipid degradation</keyword>
<sequence>MRLTPKNSIRGLCLALVLTQAPVRAATELDACLLAALRSADATATAQQIRATCLAGTQAKEPAAEPKLTARQSKNRQAAERAQIGPTKAVTETVTANGMISNRLIAEKNTAFDPFVITPHKMNYLLPASITDKVNTGVYQGVDAWSENLTNTEAKFQLSIKVPLNREDLLLPNDGLFFGFTLQSWWQVYSDNISKPFRETNYQPEVFYLTPLNWHPAGGNTGFALGLEHQSNGRSQLLSRSWNRLYLNFLYEKDNFALSFRPWWRLPESEKQNPFDSDGDDNPDIADYMGHFELALVYKWSDYDWTTKFRENFARHHGALELGLTFPLWGKLRGYAQYSLGYGESLIDYNHSQQRFGLGIALTDVL</sequence>
<feature type="region of interest" description="Disordered" evidence="19">
    <location>
        <begin position="60"/>
        <end position="85"/>
    </location>
</feature>
<evidence type="ECO:0000256" key="7">
    <source>
        <dbReference type="ARBA" id="ARBA00021726"/>
    </source>
</evidence>
<feature type="chain" id="PRO_5044988141" description="Phospholipase A1" evidence="18">
    <location>
        <begin position="26"/>
        <end position="366"/>
    </location>
</feature>
<evidence type="ECO:0000313" key="20">
    <source>
        <dbReference type="EMBL" id="WDE14598.1"/>
    </source>
</evidence>
<dbReference type="InterPro" id="IPR036541">
    <property type="entry name" value="PLipase_A1_sf"/>
</dbReference>
<evidence type="ECO:0000256" key="2">
    <source>
        <dbReference type="ARBA" id="ARBA00001604"/>
    </source>
</evidence>
<keyword evidence="8" id="KW-1134">Transmembrane beta strand</keyword>
<evidence type="ECO:0000256" key="8">
    <source>
        <dbReference type="ARBA" id="ARBA00022452"/>
    </source>
</evidence>
<accession>A0ABY7VMA4</accession>
<keyword evidence="11 18" id="KW-0732">Signal</keyword>
<keyword evidence="13 18" id="KW-0106">Calcium</keyword>
<name>A0ABY7VMA4_9GAMM</name>
<evidence type="ECO:0000256" key="13">
    <source>
        <dbReference type="ARBA" id="ARBA00022837"/>
    </source>
</evidence>
<evidence type="ECO:0000256" key="19">
    <source>
        <dbReference type="SAM" id="MobiDB-lite"/>
    </source>
</evidence>
<evidence type="ECO:0000256" key="11">
    <source>
        <dbReference type="ARBA" id="ARBA00022729"/>
    </source>
</evidence>
<evidence type="ECO:0000256" key="9">
    <source>
        <dbReference type="ARBA" id="ARBA00022692"/>
    </source>
</evidence>
<comment type="function">
    <text evidence="18">Hydrolysis of phosphatidylcholine with phospholipase A2 (EC 3.1.1.4) and phospholipase A1 (EC 3.1.1.32) activities.</text>
</comment>
<protein>
    <recommendedName>
        <fullName evidence="7 18">Phospholipase A1</fullName>
        <ecNumber evidence="5 18">3.1.1.32</ecNumber>
        <ecNumber evidence="6 18">3.1.1.4</ecNumber>
    </recommendedName>
    <alternativeName>
        <fullName evidence="18">Phosphatidylcholine 1-acylhydrolase</fullName>
    </alternativeName>
</protein>
<evidence type="ECO:0000313" key="21">
    <source>
        <dbReference type="Proteomes" id="UP001215231"/>
    </source>
</evidence>
<comment type="catalytic activity">
    <reaction evidence="2 18">
        <text>a 1,2-diacyl-sn-glycero-3-phosphocholine + H2O = a 1-acyl-sn-glycero-3-phosphocholine + a fatty acid + H(+)</text>
        <dbReference type="Rhea" id="RHEA:15801"/>
        <dbReference type="ChEBI" id="CHEBI:15377"/>
        <dbReference type="ChEBI" id="CHEBI:15378"/>
        <dbReference type="ChEBI" id="CHEBI:28868"/>
        <dbReference type="ChEBI" id="CHEBI:57643"/>
        <dbReference type="ChEBI" id="CHEBI:58168"/>
        <dbReference type="EC" id="3.1.1.4"/>
    </reaction>
</comment>
<dbReference type="PRINTS" id="PR01486">
    <property type="entry name" value="PHPHLIPASEA1"/>
</dbReference>
<comment type="subunit">
    <text evidence="4 18">Homodimer; dimerization is reversible, and the dimeric form is the active one.</text>
</comment>
<dbReference type="SUPFAM" id="SSF56931">
    <property type="entry name" value="Outer membrane phospholipase A (OMPLA)"/>
    <property type="match status" value="1"/>
</dbReference>
<keyword evidence="17 18" id="KW-0998">Cell outer membrane</keyword>
<dbReference type="EMBL" id="CP059693">
    <property type="protein sequence ID" value="WDE14598.1"/>
    <property type="molecule type" value="Genomic_DNA"/>
</dbReference>
<evidence type="ECO:0000256" key="14">
    <source>
        <dbReference type="ARBA" id="ARBA00022963"/>
    </source>
</evidence>
<evidence type="ECO:0000256" key="16">
    <source>
        <dbReference type="ARBA" id="ARBA00023136"/>
    </source>
</evidence>
<keyword evidence="10 18" id="KW-0479">Metal-binding</keyword>
<dbReference type="EC" id="3.1.1.4" evidence="6 18"/>
<evidence type="ECO:0000256" key="10">
    <source>
        <dbReference type="ARBA" id="ARBA00022723"/>
    </source>
</evidence>
<dbReference type="Gene3D" id="2.40.230.10">
    <property type="entry name" value="Phospholipase A1"/>
    <property type="match status" value="1"/>
</dbReference>
<evidence type="ECO:0000256" key="1">
    <source>
        <dbReference type="ARBA" id="ARBA00000111"/>
    </source>
</evidence>
<reference evidence="20 21" key="1">
    <citation type="journal article" date="2022" name="Mar. Drugs">
        <title>Bioassay-Guided Fractionation Leads to the Detection of Cholic Acid Generated by the Rare Thalassomonas sp.</title>
        <authorList>
            <person name="Pheiffer F."/>
            <person name="Schneider Y.K."/>
            <person name="Hansen E.H."/>
            <person name="Andersen J.H."/>
            <person name="Isaksson J."/>
            <person name="Busche T."/>
            <person name="R C."/>
            <person name="Kalinowski J."/>
            <person name="Zyl L.V."/>
            <person name="Trindade M."/>
        </authorList>
    </citation>
    <scope>NUCLEOTIDE SEQUENCE [LARGE SCALE GENOMIC DNA]</scope>
    <source>
        <strain evidence="20 21">A5K-61T</strain>
    </source>
</reference>